<feature type="transmembrane region" description="Helical" evidence="8">
    <location>
        <begin position="198"/>
        <end position="221"/>
    </location>
</feature>
<sequence length="395" mass="42224">MTPFTLDLNPIRTATATPGYLAYRVHNFSPAWFSMTMGVGIAGNIIYAFPFPLSTTSSRSGLHNVALGIIIADMVIFALFLALLTARYCVHGARREWNEVQAMFFGCIPMGFCTIVNVVSNRWSSIAGYAMWWVAVAVAIGVTAAVGTHGVSSGRKQGMTEVTANMILPIVSLVVAASTGGVVATNPDFPQGLKASTLVVSLLMWGCGNGLALLLMAVYLCRLVISGLPGKGIIISNLLFVGPMGQGAYGILNLSSVFVSVFERPIQEDPASISELSLIRQFAGSAPILASFVAITFVAVGLFWITLTALAILFRTGPPHEYNQSFWSLTFPIGTMTMAWFQLGVVFECTTFKVIGSIFGAFVFGSVLGCTIASIKYGLLGDDLFKQAEEQMSRA</sequence>
<dbReference type="InterPro" id="IPR004695">
    <property type="entry name" value="SLAC1/Mae1/Ssu1/TehA"/>
</dbReference>
<comment type="subcellular location">
    <subcellularLocation>
        <location evidence="1">Cell membrane</location>
        <topology evidence="1">Multi-pass membrane protein</topology>
    </subcellularLocation>
</comment>
<gene>
    <name evidence="9" type="ORF">DV451_000190</name>
</gene>
<dbReference type="EMBL" id="QQZK01000002">
    <property type="protein sequence ID" value="KAF5105029.1"/>
    <property type="molecule type" value="Genomic_DNA"/>
</dbReference>
<evidence type="ECO:0000256" key="2">
    <source>
        <dbReference type="ARBA" id="ARBA00008566"/>
    </source>
</evidence>
<dbReference type="InterPro" id="IPR051629">
    <property type="entry name" value="Sulfite_efflux_TDT"/>
</dbReference>
<keyword evidence="4" id="KW-1003">Cell membrane</keyword>
<reference evidence="9" key="1">
    <citation type="journal article" date="2020" name="Front. Microbiol.">
        <title>Phenotypic and Genetic Characterization of the Cheese Ripening Yeast Geotrichum candidum.</title>
        <authorList>
            <person name="Perkins V."/>
            <person name="Vignola S."/>
            <person name="Lessard M.H."/>
            <person name="Plante P.L."/>
            <person name="Corbeil J."/>
            <person name="Dugat-Bony E."/>
            <person name="Frenette M."/>
            <person name="Labrie S."/>
        </authorList>
    </citation>
    <scope>NUCLEOTIDE SEQUENCE</scope>
    <source>
        <strain evidence="9">LMA-70</strain>
    </source>
</reference>
<keyword evidence="5 8" id="KW-0812">Transmembrane</keyword>
<proteinExistence type="inferred from homology"/>
<keyword evidence="3" id="KW-0813">Transport</keyword>
<keyword evidence="7 8" id="KW-0472">Membrane</keyword>
<dbReference type="GO" id="GO:0000319">
    <property type="term" value="F:sulfite transmembrane transporter activity"/>
    <property type="evidence" value="ECO:0007669"/>
    <property type="project" value="TreeGrafter"/>
</dbReference>
<evidence type="ECO:0000313" key="10">
    <source>
        <dbReference type="Proteomes" id="UP000750522"/>
    </source>
</evidence>
<feature type="transmembrane region" description="Helical" evidence="8">
    <location>
        <begin position="355"/>
        <end position="379"/>
    </location>
</feature>
<feature type="transmembrane region" description="Helical" evidence="8">
    <location>
        <begin position="326"/>
        <end position="343"/>
    </location>
</feature>
<evidence type="ECO:0000256" key="1">
    <source>
        <dbReference type="ARBA" id="ARBA00004651"/>
    </source>
</evidence>
<name>A0A9P5GB34_GEOCN</name>
<feature type="transmembrane region" description="Helical" evidence="8">
    <location>
        <begin position="31"/>
        <end position="53"/>
    </location>
</feature>
<reference evidence="9" key="2">
    <citation type="submission" date="2020-01" db="EMBL/GenBank/DDBJ databases">
        <authorList>
            <person name="Perkins V."/>
            <person name="Lessard M.-H."/>
            <person name="Dugat-Bony E."/>
            <person name="Frenette M."/>
            <person name="Labrie S."/>
        </authorList>
    </citation>
    <scope>NUCLEOTIDE SEQUENCE</scope>
    <source>
        <strain evidence="9">LMA-70</strain>
    </source>
</reference>
<feature type="transmembrane region" description="Helical" evidence="8">
    <location>
        <begin position="102"/>
        <end position="120"/>
    </location>
</feature>
<dbReference type="InterPro" id="IPR038665">
    <property type="entry name" value="Voltage-dep_anion_channel_sf"/>
</dbReference>
<evidence type="ECO:0000313" key="9">
    <source>
        <dbReference type="EMBL" id="KAF5105029.1"/>
    </source>
</evidence>
<evidence type="ECO:0000256" key="5">
    <source>
        <dbReference type="ARBA" id="ARBA00022692"/>
    </source>
</evidence>
<feature type="transmembrane region" description="Helical" evidence="8">
    <location>
        <begin position="126"/>
        <end position="146"/>
    </location>
</feature>
<evidence type="ECO:0000256" key="7">
    <source>
        <dbReference type="ARBA" id="ARBA00023136"/>
    </source>
</evidence>
<evidence type="ECO:0000256" key="3">
    <source>
        <dbReference type="ARBA" id="ARBA00022448"/>
    </source>
</evidence>
<feature type="transmembrane region" description="Helical" evidence="8">
    <location>
        <begin position="167"/>
        <end position="186"/>
    </location>
</feature>
<accession>A0A9P5GB34</accession>
<dbReference type="AlphaFoldDB" id="A0A9P5GB34"/>
<feature type="transmembrane region" description="Helical" evidence="8">
    <location>
        <begin position="233"/>
        <end position="252"/>
    </location>
</feature>
<evidence type="ECO:0000256" key="6">
    <source>
        <dbReference type="ARBA" id="ARBA00022989"/>
    </source>
</evidence>
<dbReference type="Proteomes" id="UP000750522">
    <property type="component" value="Unassembled WGS sequence"/>
</dbReference>
<organism evidence="9 10">
    <name type="scientific">Geotrichum candidum</name>
    <name type="common">Oospora lactis</name>
    <name type="synonym">Dipodascus geotrichum</name>
    <dbReference type="NCBI Taxonomy" id="1173061"/>
    <lineage>
        <taxon>Eukaryota</taxon>
        <taxon>Fungi</taxon>
        <taxon>Dikarya</taxon>
        <taxon>Ascomycota</taxon>
        <taxon>Saccharomycotina</taxon>
        <taxon>Dipodascomycetes</taxon>
        <taxon>Dipodascales</taxon>
        <taxon>Dipodascaceae</taxon>
        <taxon>Geotrichum</taxon>
    </lineage>
</organism>
<protein>
    <recommendedName>
        <fullName evidence="11">Sulfite efflux pump SSU1</fullName>
    </recommendedName>
</protein>
<comment type="similarity">
    <text evidence="2">Belongs to the tellurite-resistance/dicarboxylate transporter (TDT) family.</text>
</comment>
<comment type="caution">
    <text evidence="9">The sequence shown here is derived from an EMBL/GenBank/DDBJ whole genome shotgun (WGS) entry which is preliminary data.</text>
</comment>
<evidence type="ECO:0000256" key="8">
    <source>
        <dbReference type="SAM" id="Phobius"/>
    </source>
</evidence>
<dbReference type="PANTHER" id="PTHR31686:SF1">
    <property type="entry name" value="SULFITE EFFLUX PUMP SSU1"/>
    <property type="match status" value="1"/>
</dbReference>
<dbReference type="GO" id="GO:0005886">
    <property type="term" value="C:plasma membrane"/>
    <property type="evidence" value="ECO:0007669"/>
    <property type="project" value="UniProtKB-SubCell"/>
</dbReference>
<evidence type="ECO:0000256" key="4">
    <source>
        <dbReference type="ARBA" id="ARBA00022475"/>
    </source>
</evidence>
<dbReference type="Gene3D" id="1.50.10.150">
    <property type="entry name" value="Voltage-dependent anion channel"/>
    <property type="match status" value="1"/>
</dbReference>
<keyword evidence="6 8" id="KW-1133">Transmembrane helix</keyword>
<feature type="transmembrane region" description="Helical" evidence="8">
    <location>
        <begin position="65"/>
        <end position="90"/>
    </location>
</feature>
<dbReference type="Pfam" id="PF03595">
    <property type="entry name" value="SLAC1"/>
    <property type="match status" value="1"/>
</dbReference>
<dbReference type="PANTHER" id="PTHR31686">
    <property type="match status" value="1"/>
</dbReference>
<evidence type="ECO:0008006" key="11">
    <source>
        <dbReference type="Google" id="ProtNLM"/>
    </source>
</evidence>
<feature type="transmembrane region" description="Helical" evidence="8">
    <location>
        <begin position="288"/>
        <end position="314"/>
    </location>
</feature>